<dbReference type="EMBL" id="HBDX01002116">
    <property type="protein sequence ID" value="CAD8221101.1"/>
    <property type="molecule type" value="Transcribed_RNA"/>
</dbReference>
<name>A0A7R9T0M9_9CHLO</name>
<dbReference type="PANTHER" id="PTHR31558:SF3">
    <property type="entry name" value="CW14 PROTEIN"/>
    <property type="match status" value="1"/>
</dbReference>
<evidence type="ECO:0000313" key="3">
    <source>
        <dbReference type="EMBL" id="CAD8221101.1"/>
    </source>
</evidence>
<evidence type="ECO:0000256" key="1">
    <source>
        <dbReference type="SAM" id="MobiDB-lite"/>
    </source>
</evidence>
<dbReference type="Pfam" id="PF07059">
    <property type="entry name" value="EDR2_C"/>
    <property type="match status" value="1"/>
</dbReference>
<feature type="domain" description="Protein ENHANCED DISEASE RESISTANCE 2 C-terminal" evidence="2">
    <location>
        <begin position="103"/>
        <end position="353"/>
    </location>
</feature>
<feature type="region of interest" description="Disordered" evidence="1">
    <location>
        <begin position="1"/>
        <end position="24"/>
    </location>
</feature>
<protein>
    <recommendedName>
        <fullName evidence="2">Protein ENHANCED DISEASE RESISTANCE 2 C-terminal domain-containing protein</fullName>
    </recommendedName>
</protein>
<organism evidence="3">
    <name type="scientific">Ostreococcus sp. 'lucimarinus'</name>
    <dbReference type="NCBI Taxonomy" id="242159"/>
    <lineage>
        <taxon>Eukaryota</taxon>
        <taxon>Viridiplantae</taxon>
        <taxon>Chlorophyta</taxon>
        <taxon>Mamiellophyceae</taxon>
        <taxon>Mamiellales</taxon>
        <taxon>Bathycoccaceae</taxon>
        <taxon>Ostreococcus</taxon>
    </lineage>
</organism>
<dbReference type="PANTHER" id="PTHR31558">
    <property type="entry name" value="CW14 PROTEIN"/>
    <property type="match status" value="1"/>
</dbReference>
<dbReference type="InterPro" id="IPR009769">
    <property type="entry name" value="EDR2_C"/>
</dbReference>
<sequence length="384" mass="42393">MGCKHSKHAASPTPDGDGDGDAHEFFDAQDTLLAMPSFMRAKSLTRLKSANDEKLARGGSLARWKSALGPVETQTTGDMAKCVVPVFEAGMETLADEAGDASWSENLSGEGFKLRGKTYKQDKKKTPSGEPFYNVKGVLSFKSDEKVGDWIKNLFADDLGKKIKGQVPSVIIVNIMVPDYKPTGGMFAKKENDGPGHNVVLLCKISDFARKTLEETEDWETLPADFKLLIRYVKGDGTGKVDTHPHELAVRQQTKMVVMVVAGNAALPWIVRQAVNHGNGKPFMVNRTSSYIERSGALEINVDAHNFSNVALNGLRTVHTSLGKLILDVGATVQGETEYELPERLLFSCRINYAKIERIEAHVDMLEAYPKDRAWLNDIRKRLE</sequence>
<proteinExistence type="predicted"/>
<dbReference type="AlphaFoldDB" id="A0A7R9T0M9"/>
<evidence type="ECO:0000259" key="2">
    <source>
        <dbReference type="Pfam" id="PF07059"/>
    </source>
</evidence>
<gene>
    <name evidence="3" type="ORF">OLUC0939_LOCUS1821</name>
</gene>
<reference evidence="3" key="1">
    <citation type="submission" date="2021-01" db="EMBL/GenBank/DDBJ databases">
        <authorList>
            <person name="Corre E."/>
            <person name="Pelletier E."/>
            <person name="Niang G."/>
            <person name="Scheremetjew M."/>
            <person name="Finn R."/>
            <person name="Kale V."/>
            <person name="Holt S."/>
            <person name="Cochrane G."/>
            <person name="Meng A."/>
            <person name="Brown T."/>
            <person name="Cohen L."/>
        </authorList>
    </citation>
    <scope>NUCLEOTIDE SEQUENCE</scope>
    <source>
        <strain evidence="3">Clade-A-BCC118000</strain>
    </source>
</reference>
<accession>A0A7R9T0M9</accession>